<evidence type="ECO:0000259" key="9">
    <source>
        <dbReference type="Pfam" id="PF12704"/>
    </source>
</evidence>
<dbReference type="GO" id="GO:0022857">
    <property type="term" value="F:transmembrane transporter activity"/>
    <property type="evidence" value="ECO:0007669"/>
    <property type="project" value="TreeGrafter"/>
</dbReference>
<reference evidence="10 11" key="1">
    <citation type="submission" date="2016-11" db="EMBL/GenBank/DDBJ databases">
        <authorList>
            <person name="Jaros S."/>
            <person name="Januszkiewicz K."/>
            <person name="Wedrychowicz H."/>
        </authorList>
    </citation>
    <scope>NUCLEOTIDE SEQUENCE [LARGE SCALE GENOMIC DNA]</scope>
    <source>
        <strain evidence="10 11">DSM 14214</strain>
    </source>
</reference>
<keyword evidence="2" id="KW-1003">Cell membrane</keyword>
<comment type="subcellular location">
    <subcellularLocation>
        <location evidence="1">Cell membrane</location>
        <topology evidence="1">Multi-pass membrane protein</topology>
    </subcellularLocation>
</comment>
<dbReference type="RefSeq" id="WP_072850180.1">
    <property type="nucleotide sequence ID" value="NZ_FRAH01000017.1"/>
</dbReference>
<evidence type="ECO:0000256" key="6">
    <source>
        <dbReference type="ARBA" id="ARBA00038076"/>
    </source>
</evidence>
<dbReference type="InterPro" id="IPR003838">
    <property type="entry name" value="ABC3_permease_C"/>
</dbReference>
<dbReference type="Pfam" id="PF12704">
    <property type="entry name" value="MacB_PCD"/>
    <property type="match status" value="1"/>
</dbReference>
<keyword evidence="4 7" id="KW-1133">Transmembrane helix</keyword>
<feature type="transmembrane region" description="Helical" evidence="7">
    <location>
        <begin position="21"/>
        <end position="42"/>
    </location>
</feature>
<gene>
    <name evidence="10" type="ORF">SAMN02745138_01253</name>
</gene>
<dbReference type="PANTHER" id="PTHR30572">
    <property type="entry name" value="MEMBRANE COMPONENT OF TRANSPORTER-RELATED"/>
    <property type="match status" value="1"/>
</dbReference>
<dbReference type="Proteomes" id="UP000183975">
    <property type="component" value="Unassembled WGS sequence"/>
</dbReference>
<name>A0A1M6Q6J2_9FIRM</name>
<evidence type="ECO:0000256" key="4">
    <source>
        <dbReference type="ARBA" id="ARBA00022989"/>
    </source>
</evidence>
<dbReference type="PANTHER" id="PTHR30572:SF4">
    <property type="entry name" value="ABC TRANSPORTER PERMEASE YTRF"/>
    <property type="match status" value="1"/>
</dbReference>
<evidence type="ECO:0000256" key="5">
    <source>
        <dbReference type="ARBA" id="ARBA00023136"/>
    </source>
</evidence>
<dbReference type="InterPro" id="IPR050250">
    <property type="entry name" value="Macrolide_Exporter_MacB"/>
</dbReference>
<dbReference type="GO" id="GO:0005886">
    <property type="term" value="C:plasma membrane"/>
    <property type="evidence" value="ECO:0007669"/>
    <property type="project" value="UniProtKB-SubCell"/>
</dbReference>
<feature type="domain" description="ABC3 transporter permease C-terminal" evidence="8">
    <location>
        <begin position="282"/>
        <end position="395"/>
    </location>
</feature>
<dbReference type="InterPro" id="IPR025857">
    <property type="entry name" value="MacB_PCD"/>
</dbReference>
<keyword evidence="3 7" id="KW-0812">Transmembrane</keyword>
<feature type="transmembrane region" description="Helical" evidence="7">
    <location>
        <begin position="363"/>
        <end position="385"/>
    </location>
</feature>
<dbReference type="EMBL" id="FRAH01000017">
    <property type="protein sequence ID" value="SHK15723.1"/>
    <property type="molecule type" value="Genomic_DNA"/>
</dbReference>
<keyword evidence="5 7" id="KW-0472">Membrane</keyword>
<sequence length="402" mass="43769">MLIFENIRLALSSIRANKMRSFLTMLGMIIGISSVIAIVSLGDTMRSVVANEYKNVGLGLAYMYINPPDDTYGDNTYFTTADAEKLKEAMGDDLAYVGFNQSLRKDMTVGRRTKTLYVSGLAENPTAMKNLKIIYGRMLSDKDFQEKRHHIVLQKETAEGFFGDANAVGKTVKVKLNEDQEEFLVVGVYENQDSALMKALQGGSMEFAYIPESLMVTEDSYNWSLYFVVSDVNQMDSMKSRVTAYMARMKNLQPEYIVMSSASEEMGMIDSMLGSLSAVVGAIAAISLVVGGIGIMNIMLVSVTERTREIGIRKALGARTRDILTQFLIEAAMISAAGGLIGTILGISVVAIGGMLFGITTVVKPQVIVIAVAFSAMVGLGFGLYPARKAAKADPVIALRYE</sequence>
<evidence type="ECO:0000313" key="10">
    <source>
        <dbReference type="EMBL" id="SHK15723.1"/>
    </source>
</evidence>
<evidence type="ECO:0000256" key="3">
    <source>
        <dbReference type="ARBA" id="ARBA00022692"/>
    </source>
</evidence>
<keyword evidence="11" id="KW-1185">Reference proteome</keyword>
<feature type="domain" description="MacB-like periplasmic core" evidence="9">
    <location>
        <begin position="21"/>
        <end position="244"/>
    </location>
</feature>
<evidence type="ECO:0000259" key="8">
    <source>
        <dbReference type="Pfam" id="PF02687"/>
    </source>
</evidence>
<dbReference type="Pfam" id="PF02687">
    <property type="entry name" value="FtsX"/>
    <property type="match status" value="1"/>
</dbReference>
<feature type="transmembrane region" description="Helical" evidence="7">
    <location>
        <begin position="324"/>
        <end position="357"/>
    </location>
</feature>
<evidence type="ECO:0000256" key="1">
    <source>
        <dbReference type="ARBA" id="ARBA00004651"/>
    </source>
</evidence>
<evidence type="ECO:0000256" key="2">
    <source>
        <dbReference type="ARBA" id="ARBA00022475"/>
    </source>
</evidence>
<proteinExistence type="inferred from homology"/>
<evidence type="ECO:0000256" key="7">
    <source>
        <dbReference type="SAM" id="Phobius"/>
    </source>
</evidence>
<accession>A0A1M6Q6J2</accession>
<organism evidence="10 11">
    <name type="scientific">Anaerotignum lactatifermentans DSM 14214</name>
    <dbReference type="NCBI Taxonomy" id="1121323"/>
    <lineage>
        <taxon>Bacteria</taxon>
        <taxon>Bacillati</taxon>
        <taxon>Bacillota</taxon>
        <taxon>Clostridia</taxon>
        <taxon>Lachnospirales</taxon>
        <taxon>Anaerotignaceae</taxon>
        <taxon>Anaerotignum</taxon>
    </lineage>
</organism>
<protein>
    <submittedName>
        <fullName evidence="10">Putative ABC transport system permease protein</fullName>
    </submittedName>
</protein>
<feature type="transmembrane region" description="Helical" evidence="7">
    <location>
        <begin position="278"/>
        <end position="303"/>
    </location>
</feature>
<dbReference type="OrthoDB" id="9770036at2"/>
<comment type="similarity">
    <text evidence="6">Belongs to the ABC-4 integral membrane protein family.</text>
</comment>
<dbReference type="AlphaFoldDB" id="A0A1M6Q6J2"/>
<evidence type="ECO:0000313" key="11">
    <source>
        <dbReference type="Proteomes" id="UP000183975"/>
    </source>
</evidence>